<protein>
    <submittedName>
        <fullName evidence="2">Oxygenase MpaB family protein</fullName>
        <ecNumber evidence="2">1.-.-.-</ecNumber>
    </submittedName>
</protein>
<evidence type="ECO:0000313" key="3">
    <source>
        <dbReference type="Proteomes" id="UP001551695"/>
    </source>
</evidence>
<dbReference type="Pfam" id="PF09995">
    <property type="entry name" value="MPAB_Lcp_cat"/>
    <property type="match status" value="1"/>
</dbReference>
<evidence type="ECO:0000313" key="2">
    <source>
        <dbReference type="EMBL" id="MEV0710138.1"/>
    </source>
</evidence>
<proteinExistence type="predicted"/>
<gene>
    <name evidence="2" type="ORF">AB0I48_21455</name>
</gene>
<dbReference type="PANTHER" id="PTHR36151:SF3">
    <property type="entry name" value="ER-BOUND OXYGENASE MPAB_MPAB'_RUBBER OXYGENASE CATALYTIC DOMAIN-CONTAINING PROTEIN"/>
    <property type="match status" value="1"/>
</dbReference>
<dbReference type="InterPro" id="IPR018713">
    <property type="entry name" value="MPAB/Lcp_cat_dom"/>
</dbReference>
<sequence length="245" mass="28006">MHRHLGDRRFVLTLPRAVTLQILHPAIAAALASHTRTGLWEHKKRAVSTMITIAYSRRDLRSVIRVGHEHVKGRDNLGRRYHALNPEIFFFQHATYVDALFTSIDTFSTPLSAPQRERLYLDCLAWYRRYGISTRGVPTTWSEFTTYFDQACDGLLRRTEHGDHLVSQALRPDAWTPKWLPEGVVRALSHDRARDLLDIDVSATDRAVLSVYARTVRAGAALAPRRMRRLPQARTTDNGQLTLSD</sequence>
<reference evidence="2 3" key="1">
    <citation type="submission" date="2024-06" db="EMBL/GenBank/DDBJ databases">
        <title>The Natural Products Discovery Center: Release of the First 8490 Sequenced Strains for Exploring Actinobacteria Biosynthetic Diversity.</title>
        <authorList>
            <person name="Kalkreuter E."/>
            <person name="Kautsar S.A."/>
            <person name="Yang D."/>
            <person name="Bader C.D."/>
            <person name="Teijaro C.N."/>
            <person name="Fluegel L."/>
            <person name="Davis C.M."/>
            <person name="Simpson J.R."/>
            <person name="Lauterbach L."/>
            <person name="Steele A.D."/>
            <person name="Gui C."/>
            <person name="Meng S."/>
            <person name="Li G."/>
            <person name="Viehrig K."/>
            <person name="Ye F."/>
            <person name="Su P."/>
            <person name="Kiefer A.F."/>
            <person name="Nichols A."/>
            <person name="Cepeda A.J."/>
            <person name="Yan W."/>
            <person name="Fan B."/>
            <person name="Jiang Y."/>
            <person name="Adhikari A."/>
            <person name="Zheng C.-J."/>
            <person name="Schuster L."/>
            <person name="Cowan T.M."/>
            <person name="Smanski M.J."/>
            <person name="Chevrette M.G."/>
            <person name="De Carvalho L.P.S."/>
            <person name="Shen B."/>
        </authorList>
    </citation>
    <scope>NUCLEOTIDE SEQUENCE [LARGE SCALE GENOMIC DNA]</scope>
    <source>
        <strain evidence="2 3">NPDC050403</strain>
    </source>
</reference>
<dbReference type="RefSeq" id="WP_357785986.1">
    <property type="nucleotide sequence ID" value="NZ_JBFAKC010000009.1"/>
</dbReference>
<dbReference type="GO" id="GO:0016491">
    <property type="term" value="F:oxidoreductase activity"/>
    <property type="evidence" value="ECO:0007669"/>
    <property type="project" value="UniProtKB-KW"/>
</dbReference>
<keyword evidence="3" id="KW-1185">Reference proteome</keyword>
<evidence type="ECO:0000259" key="1">
    <source>
        <dbReference type="Pfam" id="PF09995"/>
    </source>
</evidence>
<name>A0ABV3FXI9_9NOCA</name>
<feature type="domain" description="ER-bound oxygenase mpaB/mpaB'/Rubber oxygenase catalytic" evidence="1">
    <location>
        <begin position="3"/>
        <end position="218"/>
    </location>
</feature>
<dbReference type="PANTHER" id="PTHR36151">
    <property type="entry name" value="BLR2777 PROTEIN"/>
    <property type="match status" value="1"/>
</dbReference>
<comment type="caution">
    <text evidence="2">The sequence shown here is derived from an EMBL/GenBank/DDBJ whole genome shotgun (WGS) entry which is preliminary data.</text>
</comment>
<keyword evidence="2" id="KW-0560">Oxidoreductase</keyword>
<accession>A0ABV3FXI9</accession>
<dbReference type="Proteomes" id="UP001551695">
    <property type="component" value="Unassembled WGS sequence"/>
</dbReference>
<dbReference type="EMBL" id="JBFAKC010000009">
    <property type="protein sequence ID" value="MEV0710138.1"/>
    <property type="molecule type" value="Genomic_DNA"/>
</dbReference>
<organism evidence="2 3">
    <name type="scientific">Nocardia aurea</name>
    <dbReference type="NCBI Taxonomy" id="2144174"/>
    <lineage>
        <taxon>Bacteria</taxon>
        <taxon>Bacillati</taxon>
        <taxon>Actinomycetota</taxon>
        <taxon>Actinomycetes</taxon>
        <taxon>Mycobacteriales</taxon>
        <taxon>Nocardiaceae</taxon>
        <taxon>Nocardia</taxon>
    </lineage>
</organism>
<dbReference type="EC" id="1.-.-.-" evidence="2"/>